<evidence type="ECO:0000313" key="1">
    <source>
        <dbReference type="EMBL" id="RAJ94222.1"/>
    </source>
</evidence>
<dbReference type="RefSeq" id="WP_111630131.1">
    <property type="nucleotide sequence ID" value="NZ_QLMC01000005.1"/>
</dbReference>
<sequence>MTFAVPVKPYIKEFFQNSDVFGPEPINVRRNSRLGEIIAAIFSSYPLQDVDLEELAPTEILNPDYLNFTLSFPIEHRLLTDAKLTQLGKVLEVIFEFYAIAFVKGRMDVFPSLNGAAERFTHKHQISVETYTSDAVRKLVGRSQVKNDVFFNKLSVREKSNLSKVA</sequence>
<reference evidence="1 2" key="1">
    <citation type="submission" date="2018-06" db="EMBL/GenBank/DDBJ databases">
        <title>Genomic Encyclopedia of Archaeal and Bacterial Type Strains, Phase II (KMG-II): from individual species to whole genera.</title>
        <authorList>
            <person name="Goeker M."/>
        </authorList>
    </citation>
    <scope>NUCLEOTIDE SEQUENCE [LARGE SCALE GENOMIC DNA]</scope>
    <source>
        <strain evidence="1 2">DSM 21851</strain>
    </source>
</reference>
<protein>
    <submittedName>
        <fullName evidence="1">Uncharacterized protein</fullName>
    </submittedName>
</protein>
<gene>
    <name evidence="1" type="ORF">LX87_04107</name>
</gene>
<organism evidence="1 2">
    <name type="scientific">Larkinella arboricola</name>
    <dbReference type="NCBI Taxonomy" id="643671"/>
    <lineage>
        <taxon>Bacteria</taxon>
        <taxon>Pseudomonadati</taxon>
        <taxon>Bacteroidota</taxon>
        <taxon>Cytophagia</taxon>
        <taxon>Cytophagales</taxon>
        <taxon>Spirosomataceae</taxon>
        <taxon>Larkinella</taxon>
    </lineage>
</organism>
<accession>A0A327WSB4</accession>
<dbReference type="Proteomes" id="UP000248790">
    <property type="component" value="Unassembled WGS sequence"/>
</dbReference>
<proteinExistence type="predicted"/>
<keyword evidence="2" id="KW-1185">Reference proteome</keyword>
<dbReference type="AlphaFoldDB" id="A0A327WSB4"/>
<name>A0A327WSB4_LARAB</name>
<evidence type="ECO:0000313" key="2">
    <source>
        <dbReference type="Proteomes" id="UP000248790"/>
    </source>
</evidence>
<dbReference type="EMBL" id="QLMC01000005">
    <property type="protein sequence ID" value="RAJ94222.1"/>
    <property type="molecule type" value="Genomic_DNA"/>
</dbReference>
<comment type="caution">
    <text evidence="1">The sequence shown here is derived from an EMBL/GenBank/DDBJ whole genome shotgun (WGS) entry which is preliminary data.</text>
</comment>
<dbReference type="OrthoDB" id="948735at2"/>